<accession>A0A6J5SUC2</accession>
<evidence type="ECO:0000313" key="1">
    <source>
        <dbReference type="EMBL" id="CAB4218676.1"/>
    </source>
</evidence>
<gene>
    <name evidence="1" type="ORF">UFOVP1604_38</name>
</gene>
<protein>
    <submittedName>
        <fullName evidence="1">Uncharacterized protein</fullName>
    </submittedName>
</protein>
<name>A0A6J5SUC2_9CAUD</name>
<proteinExistence type="predicted"/>
<sequence length="176" mass="20499">MEKGQHINIFDFDETLFRVPGYTCSEAKGKSPYEWFDSAESLDRRFNICGIANTIEQARATGLNYLITHRVKACQPKVLDLLSEYKIRFEKTYFLGREGDKAEIAIDLIRETEADSITIYEDSLWEIIKYTSWFLDAGLTIDINFIFIDKSRVITIDWDTARSLEEFSITDRLKLI</sequence>
<dbReference type="EMBL" id="LR797474">
    <property type="protein sequence ID" value="CAB4218676.1"/>
    <property type="molecule type" value="Genomic_DNA"/>
</dbReference>
<organism evidence="1">
    <name type="scientific">uncultured Caudovirales phage</name>
    <dbReference type="NCBI Taxonomy" id="2100421"/>
    <lineage>
        <taxon>Viruses</taxon>
        <taxon>Duplodnaviria</taxon>
        <taxon>Heunggongvirae</taxon>
        <taxon>Uroviricota</taxon>
        <taxon>Caudoviricetes</taxon>
        <taxon>Peduoviridae</taxon>
        <taxon>Maltschvirus</taxon>
        <taxon>Maltschvirus maltsch</taxon>
    </lineage>
</organism>
<reference evidence="1" key="1">
    <citation type="submission" date="2020-05" db="EMBL/GenBank/DDBJ databases">
        <authorList>
            <person name="Chiriac C."/>
            <person name="Salcher M."/>
            <person name="Ghai R."/>
            <person name="Kavagutti S V."/>
        </authorList>
    </citation>
    <scope>NUCLEOTIDE SEQUENCE</scope>
</reference>